<dbReference type="InterPro" id="IPR052193">
    <property type="entry name" value="Peptidase_C59"/>
</dbReference>
<dbReference type="EMBL" id="JAARQN010000014">
    <property type="protein sequence ID" value="MBC1458704.1"/>
    <property type="molecule type" value="Genomic_DNA"/>
</dbReference>
<dbReference type="GO" id="GO:0016787">
    <property type="term" value="F:hydrolase activity"/>
    <property type="evidence" value="ECO:0007669"/>
    <property type="project" value="UniProtKB-KW"/>
</dbReference>
<evidence type="ECO:0000256" key="1">
    <source>
        <dbReference type="ARBA" id="ARBA00006625"/>
    </source>
</evidence>
<dbReference type="PANTHER" id="PTHR35527:SF2">
    <property type="entry name" value="HYDROLASE"/>
    <property type="match status" value="1"/>
</dbReference>
<dbReference type="Gene3D" id="3.60.60.10">
    <property type="entry name" value="Penicillin V Acylase, Chain A"/>
    <property type="match status" value="1"/>
</dbReference>
<evidence type="ECO:0000256" key="2">
    <source>
        <dbReference type="ARBA" id="ARBA00022801"/>
    </source>
</evidence>
<name>A0A841YYT7_9LIST</name>
<dbReference type="PANTHER" id="PTHR35527">
    <property type="entry name" value="CHOLOYLGLYCINE HYDROLASE"/>
    <property type="match status" value="1"/>
</dbReference>
<evidence type="ECO:0000313" key="5">
    <source>
        <dbReference type="Proteomes" id="UP000569903"/>
    </source>
</evidence>
<dbReference type="InterPro" id="IPR029132">
    <property type="entry name" value="CBAH/NAAA_C"/>
</dbReference>
<dbReference type="InterPro" id="IPR029055">
    <property type="entry name" value="Ntn_hydrolases_N"/>
</dbReference>
<protein>
    <submittedName>
        <fullName evidence="4">Choloylglycine hydrolase family protein</fullName>
    </submittedName>
</protein>
<dbReference type="SUPFAM" id="SSF56235">
    <property type="entry name" value="N-terminal nucleophile aminohydrolases (Ntn hydrolases)"/>
    <property type="match status" value="1"/>
</dbReference>
<evidence type="ECO:0000259" key="3">
    <source>
        <dbReference type="Pfam" id="PF02275"/>
    </source>
</evidence>
<dbReference type="RefSeq" id="WP_185389811.1">
    <property type="nucleotide sequence ID" value="NZ_JAARQN010000014.1"/>
</dbReference>
<dbReference type="AlphaFoldDB" id="A0A841YYT7"/>
<evidence type="ECO:0000313" key="4">
    <source>
        <dbReference type="EMBL" id="MBC1458704.1"/>
    </source>
</evidence>
<dbReference type="Proteomes" id="UP000569903">
    <property type="component" value="Unassembled WGS sequence"/>
</dbReference>
<proteinExistence type="inferred from homology"/>
<organism evidence="4 5">
    <name type="scientific">Listeria newyorkensis</name>
    <dbReference type="NCBI Taxonomy" id="1497681"/>
    <lineage>
        <taxon>Bacteria</taxon>
        <taxon>Bacillati</taxon>
        <taxon>Bacillota</taxon>
        <taxon>Bacilli</taxon>
        <taxon>Bacillales</taxon>
        <taxon>Listeriaceae</taxon>
        <taxon>Listeria</taxon>
    </lineage>
</organism>
<sequence>MCTNINIKSTEGNTYWARTMDFPINPFEYGCVVSTVPKNHQMEAESGTWTSKYAYMGINLSNSYCFFDGVNEVGLVGGLLYLEECSWSTREELQKRNLKPLFGEEALAWVLSQYSTVEEVSEGMRQFGLVDEPLAVLAERNPDMNKPTTLHYTFTDMTGHSIVLEPTDNGAFRIFDNTIGVMTNSPTYDWHMTNLRNYIELSDHNRGTKKLGANMAIPQIESGSGLLGLPGDFTSPSRFIRAVYLSRFMDTPTDNEAITALYNLFNTAQIASGWEKLSDTASDFTSYWSGYDTKSQTLYIKPYDTSTFSRICLADTDKTEVQTFEINHTSQFADIAK</sequence>
<comment type="similarity">
    <text evidence="1">Belongs to the peptidase C59 family.</text>
</comment>
<keyword evidence="2 4" id="KW-0378">Hydrolase</keyword>
<dbReference type="Pfam" id="PF02275">
    <property type="entry name" value="CBAH"/>
    <property type="match status" value="1"/>
</dbReference>
<reference evidence="4 5" key="1">
    <citation type="submission" date="2020-03" db="EMBL/GenBank/DDBJ databases">
        <title>Soil Listeria distribution.</title>
        <authorList>
            <person name="Liao J."/>
            <person name="Wiedmann M."/>
        </authorList>
    </citation>
    <scope>NUCLEOTIDE SEQUENCE [LARGE SCALE GENOMIC DNA]</scope>
    <source>
        <strain evidence="4 5">FSL L7-1614</strain>
    </source>
</reference>
<accession>A0A841YYT7</accession>
<gene>
    <name evidence="4" type="ORF">HB850_13145</name>
</gene>
<dbReference type="CDD" id="cd00542">
    <property type="entry name" value="Ntn_PVA"/>
    <property type="match status" value="1"/>
</dbReference>
<feature type="domain" description="Choloylglycine hydrolase/NAAA C-terminal" evidence="3">
    <location>
        <begin position="2"/>
        <end position="315"/>
    </location>
</feature>
<comment type="caution">
    <text evidence="4">The sequence shown here is derived from an EMBL/GenBank/DDBJ whole genome shotgun (WGS) entry which is preliminary data.</text>
</comment>